<feature type="region of interest" description="Disordered" evidence="1">
    <location>
        <begin position="126"/>
        <end position="155"/>
    </location>
</feature>
<dbReference type="HOGENOM" id="CLU_057173_0_0_1"/>
<dbReference type="InParanoid" id="B2VYR4"/>
<evidence type="ECO:0000256" key="1">
    <source>
        <dbReference type="SAM" id="MobiDB-lite"/>
    </source>
</evidence>
<dbReference type="OrthoDB" id="2279190at2759"/>
<feature type="compositionally biased region" description="Acidic residues" evidence="1">
    <location>
        <begin position="52"/>
        <end position="61"/>
    </location>
</feature>
<dbReference type="eggNOG" id="ENOG502SYXF">
    <property type="taxonomic scope" value="Eukaryota"/>
</dbReference>
<name>B2VYR4_PYRTR</name>
<proteinExistence type="predicted"/>
<protein>
    <submittedName>
        <fullName evidence="2">Uncharacterized protein</fullName>
    </submittedName>
</protein>
<feature type="compositionally biased region" description="Polar residues" evidence="1">
    <location>
        <begin position="28"/>
        <end position="37"/>
    </location>
</feature>
<dbReference type="KEGG" id="ptrr:6340776"/>
<organism evidence="2 3">
    <name type="scientific">Pyrenophora tritici-repentis (strain Pt-1C-BFP)</name>
    <name type="common">Wheat tan spot fungus</name>
    <name type="synonym">Drechslera tritici-repentis</name>
    <dbReference type="NCBI Taxonomy" id="426418"/>
    <lineage>
        <taxon>Eukaryota</taxon>
        <taxon>Fungi</taxon>
        <taxon>Dikarya</taxon>
        <taxon>Ascomycota</taxon>
        <taxon>Pezizomycotina</taxon>
        <taxon>Dothideomycetes</taxon>
        <taxon>Pleosporomycetidae</taxon>
        <taxon>Pleosporales</taxon>
        <taxon>Pleosporineae</taxon>
        <taxon>Pleosporaceae</taxon>
        <taxon>Pyrenophora</taxon>
    </lineage>
</organism>
<gene>
    <name evidence="2" type="ORF">PTRG_02554</name>
</gene>
<accession>B2VYR4</accession>
<feature type="region of interest" description="Disordered" evidence="1">
    <location>
        <begin position="1"/>
        <end position="67"/>
    </location>
</feature>
<sequence length="403" mass="44905">MADSATKDLTGTDGNASGGRSLPDVGSTMGSVTSPTGPKSKSKKKKGKGNSEDDEEDEEGFGLDNGKDVKGSLKVHIKLDLEADIRIIARIKGDIAIGILSMKHNRDSATPDDTLKLEDGASLATIPVSNKQKAESDSTPKPAQEEKASEEDNTPFRFMDLSGGKLRNLIYELTTLDEPHGRVIRLKEANINFGAPDLQRQYLGLTQVSQAVRNEFLPLYTQTYKHEIHFADIPAYLALYPLEDANMMQTMIDLVVGLRHNTLEPPGFEVKSLITLDWSELPFQVFFARSNLADGLLPSDTRLVSISNLFYQFCHDRMAKGPLWIISNGLYACNQGVSILLRMMESCRIEKMDSRPNQYLVTFVLSSTIPNSLTWYFAIREFFDQILLNAPAKIEFELRPEQH</sequence>
<dbReference type="GeneID" id="6340776"/>
<dbReference type="EMBL" id="DS231616">
    <property type="protein sequence ID" value="EDU45077.1"/>
    <property type="molecule type" value="Genomic_DNA"/>
</dbReference>
<reference evidence="3" key="1">
    <citation type="journal article" date="2013" name="G3 (Bethesda)">
        <title>Comparative genomics of a plant-pathogenic fungus, Pyrenophora tritici-repentis, reveals transduplication and the impact of repeat elements on pathogenicity and population divergence.</title>
        <authorList>
            <person name="Manning V.A."/>
            <person name="Pandelova I."/>
            <person name="Dhillon B."/>
            <person name="Wilhelm L.J."/>
            <person name="Goodwin S.B."/>
            <person name="Berlin A.M."/>
            <person name="Figueroa M."/>
            <person name="Freitag M."/>
            <person name="Hane J.K."/>
            <person name="Henrissat B."/>
            <person name="Holman W.H."/>
            <person name="Kodira C.D."/>
            <person name="Martin J."/>
            <person name="Oliver R.P."/>
            <person name="Robbertse B."/>
            <person name="Schackwitz W."/>
            <person name="Schwartz D.C."/>
            <person name="Spatafora J.W."/>
            <person name="Turgeon B.G."/>
            <person name="Yandava C."/>
            <person name="Young S."/>
            <person name="Zhou S."/>
            <person name="Zeng Q."/>
            <person name="Grigoriev I.V."/>
            <person name="Ma L.-J."/>
            <person name="Ciuffetti L.M."/>
        </authorList>
    </citation>
    <scope>NUCLEOTIDE SEQUENCE [LARGE SCALE GENOMIC DNA]</scope>
    <source>
        <strain evidence="3">Pt-1C-BFP</strain>
    </source>
</reference>
<dbReference type="AlphaFoldDB" id="B2VYR4"/>
<evidence type="ECO:0000313" key="3">
    <source>
        <dbReference type="Proteomes" id="UP000001471"/>
    </source>
</evidence>
<evidence type="ECO:0000313" key="2">
    <source>
        <dbReference type="EMBL" id="EDU45077.1"/>
    </source>
</evidence>
<feature type="compositionally biased region" description="Basic and acidic residues" evidence="1">
    <location>
        <begin position="132"/>
        <end position="147"/>
    </location>
</feature>
<dbReference type="Proteomes" id="UP000001471">
    <property type="component" value="Unassembled WGS sequence"/>
</dbReference>